<dbReference type="Ensembl" id="ENSGGOT00000052362.1">
    <property type="protein sequence ID" value="ENSGGOP00000048037.1"/>
    <property type="gene ID" value="ENSGGOG00000039837.1"/>
</dbReference>
<dbReference type="GO" id="GO:0051603">
    <property type="term" value="P:proteolysis involved in protein catabolic process"/>
    <property type="evidence" value="ECO:0007669"/>
    <property type="project" value="InterPro"/>
</dbReference>
<dbReference type="AlphaFoldDB" id="A0A2I2ZLE5"/>
<name>A0A2I2ZLE5_GORGO</name>
<dbReference type="Pfam" id="PF00227">
    <property type="entry name" value="Proteasome"/>
    <property type="match status" value="1"/>
</dbReference>
<keyword evidence="3" id="KW-1185">Reference proteome</keyword>
<dbReference type="InterPro" id="IPR050115">
    <property type="entry name" value="Proteasome_alpha"/>
</dbReference>
<keyword evidence="1" id="KW-0647">Proteasome</keyword>
<dbReference type="Bgee" id="ENSGGOG00000039837">
    <property type="expression patterns" value="Expressed in adult mammalian kidney"/>
</dbReference>
<proteinExistence type="predicted"/>
<evidence type="ECO:0000256" key="1">
    <source>
        <dbReference type="ARBA" id="ARBA00022942"/>
    </source>
</evidence>
<dbReference type="EMBL" id="CABD030126162">
    <property type="status" value="NOT_ANNOTATED_CDS"/>
    <property type="molecule type" value="Genomic_DNA"/>
</dbReference>
<protein>
    <recommendedName>
        <fullName evidence="4">Proteasome 20S subunit alpha 1</fullName>
    </recommendedName>
</protein>
<evidence type="ECO:0000313" key="2">
    <source>
        <dbReference type="Ensembl" id="ENSGGOP00000048037.1"/>
    </source>
</evidence>
<accession>A0A2I2ZLE5</accession>
<dbReference type="Gene3D" id="3.60.20.10">
    <property type="entry name" value="Glutamine Phosphoribosylpyrophosphate, subunit 1, domain 1"/>
    <property type="match status" value="1"/>
</dbReference>
<sequence>DNDIVWSRIHQTEYAMEAVKQGSATVGLKSKTHAVLVALKRAPSELAAHQKKILHVDNHIGISTAGLTDDGRLLCNFMCQECFDSRFVSDRPFPVSSLVSLIGSKTQITTQHYVMQARMQWRDMGSLQPRPPRFKRFSCLSLLPQPPE</sequence>
<dbReference type="GeneTree" id="ENSGT00550000074855"/>
<reference evidence="3" key="1">
    <citation type="submission" date="2011-05" db="EMBL/GenBank/DDBJ databases">
        <title>Insights into the evolution of the great apes provided by the gorilla genome.</title>
        <authorList>
            <person name="Scally A."/>
        </authorList>
    </citation>
    <scope>NUCLEOTIDE SEQUENCE [LARGE SCALE GENOMIC DNA]</scope>
</reference>
<evidence type="ECO:0000313" key="3">
    <source>
        <dbReference type="Proteomes" id="UP000001519"/>
    </source>
</evidence>
<reference evidence="2" key="4">
    <citation type="submission" date="2025-09" db="UniProtKB">
        <authorList>
            <consortium name="Ensembl"/>
        </authorList>
    </citation>
    <scope>IDENTIFICATION</scope>
</reference>
<reference evidence="2" key="3">
    <citation type="submission" date="2025-08" db="UniProtKB">
        <authorList>
            <consortium name="Ensembl"/>
        </authorList>
    </citation>
    <scope>IDENTIFICATION</scope>
</reference>
<dbReference type="PANTHER" id="PTHR11599">
    <property type="entry name" value="PROTEASOME SUBUNIT ALPHA/BETA"/>
    <property type="match status" value="1"/>
</dbReference>
<dbReference type="GO" id="GO:0005839">
    <property type="term" value="C:proteasome core complex"/>
    <property type="evidence" value="ECO:0007669"/>
    <property type="project" value="InterPro"/>
</dbReference>
<dbReference type="SUPFAM" id="SSF56235">
    <property type="entry name" value="N-terminal nucleophile aminohydrolases (Ntn hydrolases)"/>
    <property type="match status" value="1"/>
</dbReference>
<organism evidence="2 3">
    <name type="scientific">Gorilla gorilla gorilla</name>
    <name type="common">Western lowland gorilla</name>
    <dbReference type="NCBI Taxonomy" id="9595"/>
    <lineage>
        <taxon>Eukaryota</taxon>
        <taxon>Metazoa</taxon>
        <taxon>Chordata</taxon>
        <taxon>Craniata</taxon>
        <taxon>Vertebrata</taxon>
        <taxon>Euteleostomi</taxon>
        <taxon>Mammalia</taxon>
        <taxon>Eutheria</taxon>
        <taxon>Euarchontoglires</taxon>
        <taxon>Primates</taxon>
        <taxon>Haplorrhini</taxon>
        <taxon>Catarrhini</taxon>
        <taxon>Hominidae</taxon>
        <taxon>Gorilla</taxon>
    </lineage>
</organism>
<dbReference type="Proteomes" id="UP000001519">
    <property type="component" value="Chromosome X"/>
</dbReference>
<dbReference type="InterPro" id="IPR001353">
    <property type="entry name" value="Proteasome_sua/b"/>
</dbReference>
<dbReference type="InterPro" id="IPR029055">
    <property type="entry name" value="Ntn_hydrolases_N"/>
</dbReference>
<evidence type="ECO:0008006" key="4">
    <source>
        <dbReference type="Google" id="ProtNLM"/>
    </source>
</evidence>
<reference evidence="2 3" key="2">
    <citation type="journal article" date="2012" name="Nature">
        <title>Insights into hominid evolution from the gorilla genome sequence.</title>
        <authorList>
            <person name="Scally A."/>
            <person name="Dutheil J.Y."/>
            <person name="Hillier L.W."/>
            <person name="Jordan G.E."/>
            <person name="Goodhead I."/>
            <person name="Herrero J."/>
            <person name="Hobolth A."/>
            <person name="Lappalainen T."/>
            <person name="Mailund T."/>
            <person name="Marques-Bonet T."/>
            <person name="McCarthy S."/>
            <person name="Montgomery S.H."/>
            <person name="Schwalie P.C."/>
            <person name="Tang Y.A."/>
            <person name="Ward M.C."/>
            <person name="Xue Y."/>
            <person name="Yngvadottir B."/>
            <person name="Alkan C."/>
            <person name="Andersen L.N."/>
            <person name="Ayub Q."/>
            <person name="Ball E.V."/>
            <person name="Beal K."/>
            <person name="Bradley B.J."/>
            <person name="Chen Y."/>
            <person name="Clee C.M."/>
            <person name="Fitzgerald S."/>
            <person name="Graves T.A."/>
            <person name="Gu Y."/>
            <person name="Heath P."/>
            <person name="Heger A."/>
            <person name="Karakoc E."/>
            <person name="Kolb-Kokocinski A."/>
            <person name="Laird G.K."/>
            <person name="Lunter G."/>
            <person name="Meader S."/>
            <person name="Mort M."/>
            <person name="Mullikin J.C."/>
            <person name="Munch K."/>
            <person name="O'Connor T.D."/>
            <person name="Phillips A.D."/>
            <person name="Prado-Martinez J."/>
            <person name="Rogers A.S."/>
            <person name="Sajjadian S."/>
            <person name="Schmidt D."/>
            <person name="Shaw K."/>
            <person name="Simpson J.T."/>
            <person name="Stenson P.D."/>
            <person name="Turner D.J."/>
            <person name="Vigilant L."/>
            <person name="Vilella A.J."/>
            <person name="Whitener W."/>
            <person name="Zhu B."/>
            <person name="Cooper D.N."/>
            <person name="de Jong P."/>
            <person name="Dermitzakis E.T."/>
            <person name="Eichler E.E."/>
            <person name="Flicek P."/>
            <person name="Goldman N."/>
            <person name="Mundy N.I."/>
            <person name="Ning Z."/>
            <person name="Odom D.T."/>
            <person name="Ponting C.P."/>
            <person name="Quail M.A."/>
            <person name="Ryder O.A."/>
            <person name="Searle S.M."/>
            <person name="Warren W.C."/>
            <person name="Wilson R.K."/>
            <person name="Schierup M.H."/>
            <person name="Rogers J."/>
            <person name="Tyler-Smith C."/>
            <person name="Durbin R."/>
        </authorList>
    </citation>
    <scope>NUCLEOTIDE SEQUENCE [LARGE SCALE GENOMIC DNA]</scope>
</reference>